<keyword evidence="5" id="KW-0560">Oxidoreductase</keyword>
<evidence type="ECO:0000256" key="1">
    <source>
        <dbReference type="ARBA" id="ARBA00001974"/>
    </source>
</evidence>
<dbReference type="Gene3D" id="3.30.43.10">
    <property type="entry name" value="Uridine Diphospho-n-acetylenolpyruvylglucosamine Reductase, domain 2"/>
    <property type="match status" value="1"/>
</dbReference>
<dbReference type="EMBL" id="BAAANK010000001">
    <property type="protein sequence ID" value="GAA1824039.1"/>
    <property type="molecule type" value="Genomic_DNA"/>
</dbReference>
<gene>
    <name evidence="7" type="ORF">GCM10009750_03410</name>
</gene>
<dbReference type="InterPro" id="IPR016167">
    <property type="entry name" value="FAD-bd_PCMH_sub1"/>
</dbReference>
<dbReference type="Gene3D" id="3.30.465.10">
    <property type="match status" value="1"/>
</dbReference>
<dbReference type="InterPro" id="IPR006094">
    <property type="entry name" value="Oxid_FAD_bind_N"/>
</dbReference>
<proteinExistence type="inferred from homology"/>
<dbReference type="SUPFAM" id="SSF56176">
    <property type="entry name" value="FAD-binding/transporter-associated domain-like"/>
    <property type="match status" value="1"/>
</dbReference>
<feature type="domain" description="FAD-binding PCMH-type" evidence="6">
    <location>
        <begin position="39"/>
        <end position="208"/>
    </location>
</feature>
<dbReference type="RefSeq" id="WP_170296923.1">
    <property type="nucleotide sequence ID" value="NZ_BAAANK010000001.1"/>
</dbReference>
<comment type="cofactor">
    <cofactor evidence="1">
        <name>FAD</name>
        <dbReference type="ChEBI" id="CHEBI:57692"/>
    </cofactor>
</comment>
<name>A0ABN2MFP0_9MICO</name>
<organism evidence="7 8">
    <name type="scientific">Agromyces salentinus</name>
    <dbReference type="NCBI Taxonomy" id="269421"/>
    <lineage>
        <taxon>Bacteria</taxon>
        <taxon>Bacillati</taxon>
        <taxon>Actinomycetota</taxon>
        <taxon>Actinomycetes</taxon>
        <taxon>Micrococcales</taxon>
        <taxon>Microbacteriaceae</taxon>
        <taxon>Agromyces</taxon>
    </lineage>
</organism>
<dbReference type="PANTHER" id="PTHR42973:SF39">
    <property type="entry name" value="FAD-BINDING PCMH-TYPE DOMAIN-CONTAINING PROTEIN"/>
    <property type="match status" value="1"/>
</dbReference>
<dbReference type="InterPro" id="IPR036318">
    <property type="entry name" value="FAD-bd_PCMH-like_sf"/>
</dbReference>
<protein>
    <submittedName>
        <fullName evidence="7">FAD-binding oxidoreductase</fullName>
    </submittedName>
</protein>
<dbReference type="PROSITE" id="PS51387">
    <property type="entry name" value="FAD_PCMH"/>
    <property type="match status" value="1"/>
</dbReference>
<evidence type="ECO:0000256" key="5">
    <source>
        <dbReference type="ARBA" id="ARBA00023002"/>
    </source>
</evidence>
<comment type="caution">
    <text evidence="7">The sequence shown here is derived from an EMBL/GenBank/DDBJ whole genome shotgun (WGS) entry which is preliminary data.</text>
</comment>
<dbReference type="Gene3D" id="3.40.462.20">
    <property type="match status" value="1"/>
</dbReference>
<dbReference type="PANTHER" id="PTHR42973">
    <property type="entry name" value="BINDING OXIDOREDUCTASE, PUTATIVE (AFU_ORTHOLOGUE AFUA_1G17690)-RELATED"/>
    <property type="match status" value="1"/>
</dbReference>
<keyword evidence="3" id="KW-0285">Flavoprotein</keyword>
<evidence type="ECO:0000313" key="7">
    <source>
        <dbReference type="EMBL" id="GAA1824039.1"/>
    </source>
</evidence>
<dbReference type="Proteomes" id="UP001501746">
    <property type="component" value="Unassembled WGS sequence"/>
</dbReference>
<evidence type="ECO:0000259" key="6">
    <source>
        <dbReference type="PROSITE" id="PS51387"/>
    </source>
</evidence>
<evidence type="ECO:0000313" key="8">
    <source>
        <dbReference type="Proteomes" id="UP001501746"/>
    </source>
</evidence>
<evidence type="ECO:0000256" key="4">
    <source>
        <dbReference type="ARBA" id="ARBA00022827"/>
    </source>
</evidence>
<keyword evidence="4" id="KW-0274">FAD</keyword>
<dbReference type="InterPro" id="IPR016169">
    <property type="entry name" value="FAD-bd_PCMH_sub2"/>
</dbReference>
<dbReference type="InterPro" id="IPR016166">
    <property type="entry name" value="FAD-bd_PCMH"/>
</dbReference>
<dbReference type="Pfam" id="PF01565">
    <property type="entry name" value="FAD_binding_4"/>
    <property type="match status" value="1"/>
</dbReference>
<evidence type="ECO:0000256" key="3">
    <source>
        <dbReference type="ARBA" id="ARBA00022630"/>
    </source>
</evidence>
<reference evidence="7 8" key="1">
    <citation type="journal article" date="2019" name="Int. J. Syst. Evol. Microbiol.">
        <title>The Global Catalogue of Microorganisms (GCM) 10K type strain sequencing project: providing services to taxonomists for standard genome sequencing and annotation.</title>
        <authorList>
            <consortium name="The Broad Institute Genomics Platform"/>
            <consortium name="The Broad Institute Genome Sequencing Center for Infectious Disease"/>
            <person name="Wu L."/>
            <person name="Ma J."/>
        </authorList>
    </citation>
    <scope>NUCLEOTIDE SEQUENCE [LARGE SCALE GENOMIC DNA]</scope>
    <source>
        <strain evidence="7 8">JCM 14323</strain>
    </source>
</reference>
<evidence type="ECO:0000256" key="2">
    <source>
        <dbReference type="ARBA" id="ARBA00005466"/>
    </source>
</evidence>
<comment type="similarity">
    <text evidence="2">Belongs to the oxygen-dependent FAD-linked oxidoreductase family.</text>
</comment>
<dbReference type="InterPro" id="IPR050416">
    <property type="entry name" value="FAD-linked_Oxidoreductase"/>
</dbReference>
<accession>A0ABN2MFP0</accession>
<sequence length="455" mass="46664">MTDARATVLDGLRPNLTGTIVLPGDAEYDAARAPWNLSIDQRPAAVAVPADVADVQAILAAAAAAGLGVTTQPNGHGAADDLEGVIVIRPSAFDELEVDVENRVLRVGAGVNWGPVLQALDGTGLVGLAGSNPEVNVVGLALNGGHSLFSRRHGLTARSILAVEFVDASGELQRVSDVDDDVSLIWALRGGGGLFGVVTAIELALHPADTLFGGSLVYAEEAAVPVISAAFALARDEPELGLDIGMMRFPDLPVMPPHLRGRTVASVMLVHVGDEASGSAIAERLLSVAEPITNALTTFTVGQLAAVAGEPVEPMPTADFGATIGTDDDAFAAEFVEAFLAGAEHGLMRCGLRAMGGATADQHEAERAAVGAITAPLLLNAGVLLMNPAIDPVAALQPLRELADRHGVVGGVPSMLGAGPLADAYPPAVLERLAAVKRRVDPNGLIRSNRTIHAV</sequence>
<keyword evidence="8" id="KW-1185">Reference proteome</keyword>